<organism evidence="3 4">
    <name type="scientific">Petromyces alliaceus</name>
    <name type="common">Aspergillus alliaceus</name>
    <dbReference type="NCBI Taxonomy" id="209559"/>
    <lineage>
        <taxon>Eukaryota</taxon>
        <taxon>Fungi</taxon>
        <taxon>Dikarya</taxon>
        <taxon>Ascomycota</taxon>
        <taxon>Pezizomycotina</taxon>
        <taxon>Eurotiomycetes</taxon>
        <taxon>Eurotiomycetidae</taxon>
        <taxon>Eurotiales</taxon>
        <taxon>Aspergillaceae</taxon>
        <taxon>Aspergillus</taxon>
        <taxon>Aspergillus subgen. Circumdati</taxon>
    </lineage>
</organism>
<dbReference type="Gene3D" id="3.30.470.20">
    <property type="entry name" value="ATP-grasp fold, B domain"/>
    <property type="match status" value="1"/>
</dbReference>
<dbReference type="GO" id="GO:0004776">
    <property type="term" value="F:succinate-CoA ligase (GDP-forming) activity"/>
    <property type="evidence" value="ECO:0007669"/>
    <property type="project" value="TreeGrafter"/>
</dbReference>
<dbReference type="SUPFAM" id="SSF51735">
    <property type="entry name" value="NAD(P)-binding Rossmann-fold domains"/>
    <property type="match status" value="1"/>
</dbReference>
<dbReference type="SMART" id="SM00881">
    <property type="entry name" value="CoA_binding"/>
    <property type="match status" value="1"/>
</dbReference>
<sequence>MANLRSLATQVRRTSLLRVPARQTNEFSTSSRNHSYADTLPNLKIGAHTRVLFQGFTGRQATANVKESLAWGTKIVGGVKPGIEGEHLGLPVFPSVRTAQEKAKPDASAIYVPGDQTAKAIEEAIEAEIPLVVAVAEHVPIHDLLRVGDPPRRLDIVAAYITRRFILCFRHSPKQGIVAKSGTLSYETVASTTRAGLGQSLCISMGGDVLAGTNFVDALKIFESDPDTEGIILVGEIGGTAEIDAAEWIKVYNRRTANPKPIMALVGGLHAPPGRIMGHAGAWTALGEPDAKSKYQALERAGAVMVNHPEKFGEGMKTLLNNRSRIQPTQSSKAPNQKKGLHTMRRVSMNREQRTLPSKQTRSLFIKEFQAIDMLREKSISIHEANPSDSDIFLSLTIDRTSLSPCVIASTDTNFASAHTGRFPFAYSTTEISNKSSTIKSIASHLQLPETIHQKLAELVQALWEIFKEKEAYLLEIRAKLSTGGILQIQNARFGFDDAAFRSSGRQKEVHSLRNPAEEVREEVEAEKDGIVYVKLQGEGSIGTLVNGAGLAMNTVDALTIHGGHCANFLDTGGKATSETVKSSFRVITSDPRGIIMAFRDLEMSVPVVVRLRGTNEEQGQRMIAESGLPLHAFDSFEEAAKKVIGLAG</sequence>
<dbReference type="FunFam" id="3.40.50.261:FF:000017">
    <property type="entry name" value="Succinyl-CoA synthetase subunit alpha"/>
    <property type="match status" value="1"/>
</dbReference>
<dbReference type="InterPro" id="IPR017866">
    <property type="entry name" value="Succ-CoA_synthase_bsu_CS"/>
</dbReference>
<dbReference type="FunFam" id="3.30.470.20:FF:000098">
    <property type="entry name" value="Succinyl-CoA synthetase subunit alpha, putative"/>
    <property type="match status" value="1"/>
</dbReference>
<dbReference type="FunFam" id="3.40.50.720:FF:000340">
    <property type="entry name" value="Succinyl-CoA synthetase subunit alpha"/>
    <property type="match status" value="1"/>
</dbReference>
<dbReference type="PRINTS" id="PR01798">
    <property type="entry name" value="SCOASYNTHASE"/>
</dbReference>
<protein>
    <recommendedName>
        <fullName evidence="2">CoA-binding domain-containing protein</fullName>
    </recommendedName>
</protein>
<dbReference type="Proteomes" id="UP000541154">
    <property type="component" value="Unassembled WGS sequence"/>
</dbReference>
<proteinExistence type="predicted"/>
<evidence type="ECO:0000313" key="4">
    <source>
        <dbReference type="Proteomes" id="UP000541154"/>
    </source>
</evidence>
<dbReference type="GO" id="GO:0000166">
    <property type="term" value="F:nucleotide binding"/>
    <property type="evidence" value="ECO:0007669"/>
    <property type="project" value="UniProtKB-KW"/>
</dbReference>
<feature type="domain" description="CoA-binding" evidence="2">
    <location>
        <begin position="44"/>
        <end position="139"/>
    </location>
</feature>
<dbReference type="GO" id="GO:0006099">
    <property type="term" value="P:tricarboxylic acid cycle"/>
    <property type="evidence" value="ECO:0007669"/>
    <property type="project" value="TreeGrafter"/>
</dbReference>
<dbReference type="InterPro" id="IPR003781">
    <property type="entry name" value="CoA-bd"/>
</dbReference>
<evidence type="ECO:0000313" key="3">
    <source>
        <dbReference type="EMBL" id="KAF5858646.1"/>
    </source>
</evidence>
<evidence type="ECO:0000256" key="1">
    <source>
        <dbReference type="ARBA" id="ARBA00022741"/>
    </source>
</evidence>
<dbReference type="AlphaFoldDB" id="A0A8H6E401"/>
<dbReference type="PANTHER" id="PTHR11117:SF6">
    <property type="entry name" value="SYNTHETASE SUBUNIT ALPHA, PUTATIVE (AFU_ORTHOLOGUE AFUA_1G10830)-RELATED"/>
    <property type="match status" value="1"/>
</dbReference>
<dbReference type="Gene3D" id="3.40.50.261">
    <property type="entry name" value="Succinyl-CoA synthetase domains"/>
    <property type="match status" value="3"/>
</dbReference>
<dbReference type="PROSITE" id="PS01217">
    <property type="entry name" value="SUCCINYL_COA_LIG_3"/>
    <property type="match status" value="1"/>
</dbReference>
<dbReference type="InterPro" id="IPR016102">
    <property type="entry name" value="Succinyl-CoA_synth-like"/>
</dbReference>
<dbReference type="GO" id="GO:0004775">
    <property type="term" value="F:succinate-CoA ligase (ADP-forming) activity"/>
    <property type="evidence" value="ECO:0007669"/>
    <property type="project" value="TreeGrafter"/>
</dbReference>
<dbReference type="Pfam" id="PF02629">
    <property type="entry name" value="CoA_binding"/>
    <property type="match status" value="1"/>
</dbReference>
<comment type="caution">
    <text evidence="3">The sequence shown here is derived from an EMBL/GenBank/DDBJ whole genome shotgun (WGS) entry which is preliminary data.</text>
</comment>
<dbReference type="SUPFAM" id="SSF56059">
    <property type="entry name" value="Glutathione synthetase ATP-binding domain-like"/>
    <property type="match status" value="1"/>
</dbReference>
<dbReference type="InterPro" id="IPR005811">
    <property type="entry name" value="SUCC_ACL_C"/>
</dbReference>
<accession>A0A8H6E401</accession>
<dbReference type="SUPFAM" id="SSF52210">
    <property type="entry name" value="Succinyl-CoA synthetase domains"/>
    <property type="match status" value="2"/>
</dbReference>
<dbReference type="Gene3D" id="3.40.50.720">
    <property type="entry name" value="NAD(P)-binding Rossmann-like Domain"/>
    <property type="match status" value="1"/>
</dbReference>
<name>A0A8H6E401_PETAA</name>
<reference evidence="3 4" key="1">
    <citation type="submission" date="2019-04" db="EMBL/GenBank/DDBJ databases">
        <title>Aspergillus burnettii sp. nov., novel species from soil in southeast Queensland.</title>
        <authorList>
            <person name="Gilchrist C.L.M."/>
            <person name="Pitt J.I."/>
            <person name="Lange L."/>
            <person name="Lacey H.J."/>
            <person name="Vuong D."/>
            <person name="Midgley D.J."/>
            <person name="Greenfield P."/>
            <person name="Bradbury M."/>
            <person name="Lacey E."/>
            <person name="Busk P.K."/>
            <person name="Pilgaard B."/>
            <person name="Chooi Y.H."/>
            <person name="Piggott A.M."/>
        </authorList>
    </citation>
    <scope>NUCLEOTIDE SEQUENCE [LARGE SCALE GENOMIC DNA]</scope>
    <source>
        <strain evidence="3 4">FRR 5400</strain>
    </source>
</reference>
<dbReference type="GO" id="GO:0009361">
    <property type="term" value="C:succinate-CoA ligase complex (ADP-forming)"/>
    <property type="evidence" value="ECO:0007669"/>
    <property type="project" value="TreeGrafter"/>
</dbReference>
<dbReference type="Pfam" id="PF00549">
    <property type="entry name" value="Ligase_CoA"/>
    <property type="match status" value="2"/>
</dbReference>
<dbReference type="GO" id="GO:0005739">
    <property type="term" value="C:mitochondrion"/>
    <property type="evidence" value="ECO:0007669"/>
    <property type="project" value="TreeGrafter"/>
</dbReference>
<keyword evidence="4" id="KW-1185">Reference proteome</keyword>
<evidence type="ECO:0000259" key="2">
    <source>
        <dbReference type="SMART" id="SM00881"/>
    </source>
</evidence>
<keyword evidence="1" id="KW-0547">Nucleotide-binding</keyword>
<dbReference type="InterPro" id="IPR036291">
    <property type="entry name" value="NAD(P)-bd_dom_sf"/>
</dbReference>
<gene>
    <name evidence="3" type="ORF">ETB97_003907</name>
</gene>
<dbReference type="PANTHER" id="PTHR11117">
    <property type="entry name" value="SUCCINYL-COA LIGASE SUBUNIT ALPHA"/>
    <property type="match status" value="1"/>
</dbReference>
<dbReference type="EMBL" id="SPNV01000196">
    <property type="protein sequence ID" value="KAF5858646.1"/>
    <property type="molecule type" value="Genomic_DNA"/>
</dbReference>